<proteinExistence type="predicted"/>
<evidence type="ECO:0000259" key="1">
    <source>
        <dbReference type="Pfam" id="PF10536"/>
    </source>
</evidence>
<dbReference type="PANTHER" id="PTHR46033">
    <property type="entry name" value="PROTEIN MAIN-LIKE 2"/>
    <property type="match status" value="1"/>
</dbReference>
<keyword evidence="3" id="KW-1185">Reference proteome</keyword>
<gene>
    <name evidence="2" type="ORF">PVK06_020882</name>
</gene>
<feature type="domain" description="Aminotransferase-like plant mobile" evidence="1">
    <location>
        <begin position="58"/>
        <end position="95"/>
    </location>
</feature>
<evidence type="ECO:0000313" key="3">
    <source>
        <dbReference type="Proteomes" id="UP001358586"/>
    </source>
</evidence>
<dbReference type="Proteomes" id="UP001358586">
    <property type="component" value="Chromosome 6"/>
</dbReference>
<comment type="caution">
    <text evidence="2">The sequence shown here is derived from an EMBL/GenBank/DDBJ whole genome shotgun (WGS) entry which is preliminary data.</text>
</comment>
<accession>A0ABR0PNW9</accession>
<dbReference type="InterPro" id="IPR019557">
    <property type="entry name" value="AminoTfrase-like_pln_mobile"/>
</dbReference>
<dbReference type="PANTHER" id="PTHR46033:SF8">
    <property type="entry name" value="PROTEIN MAINTENANCE OF MERISTEMS-LIKE"/>
    <property type="match status" value="1"/>
</dbReference>
<dbReference type="Pfam" id="PF10536">
    <property type="entry name" value="PMD"/>
    <property type="match status" value="1"/>
</dbReference>
<evidence type="ECO:0000313" key="2">
    <source>
        <dbReference type="EMBL" id="KAK5825986.1"/>
    </source>
</evidence>
<reference evidence="2 3" key="1">
    <citation type="submission" date="2023-03" db="EMBL/GenBank/DDBJ databases">
        <title>WGS of Gossypium arboreum.</title>
        <authorList>
            <person name="Yu D."/>
        </authorList>
    </citation>
    <scope>NUCLEOTIDE SEQUENCE [LARGE SCALE GENOMIC DNA]</scope>
    <source>
        <tissue evidence="2">Leaf</tissue>
    </source>
</reference>
<sequence>MANSLIYHDKNHIFIDQLQMAEDQILQNNIRNLPVPQSPLIEPYLREVSFSHVALVGSGCKLDPTLVSAMVEMWRPKTHSFHLPCSKCTITLEDVQ</sequence>
<name>A0ABR0PNW9_GOSAR</name>
<protein>
    <recommendedName>
        <fullName evidence="1">Aminotransferase-like plant mobile domain-containing protein</fullName>
    </recommendedName>
</protein>
<organism evidence="2 3">
    <name type="scientific">Gossypium arboreum</name>
    <name type="common">Tree cotton</name>
    <name type="synonym">Gossypium nanking</name>
    <dbReference type="NCBI Taxonomy" id="29729"/>
    <lineage>
        <taxon>Eukaryota</taxon>
        <taxon>Viridiplantae</taxon>
        <taxon>Streptophyta</taxon>
        <taxon>Embryophyta</taxon>
        <taxon>Tracheophyta</taxon>
        <taxon>Spermatophyta</taxon>
        <taxon>Magnoliopsida</taxon>
        <taxon>eudicotyledons</taxon>
        <taxon>Gunneridae</taxon>
        <taxon>Pentapetalae</taxon>
        <taxon>rosids</taxon>
        <taxon>malvids</taxon>
        <taxon>Malvales</taxon>
        <taxon>Malvaceae</taxon>
        <taxon>Malvoideae</taxon>
        <taxon>Gossypium</taxon>
    </lineage>
</organism>
<dbReference type="InterPro" id="IPR044824">
    <property type="entry name" value="MAIN-like"/>
</dbReference>
<dbReference type="EMBL" id="JARKNE010000006">
    <property type="protein sequence ID" value="KAK5825986.1"/>
    <property type="molecule type" value="Genomic_DNA"/>
</dbReference>